<accession>G3N7Q1</accession>
<reference evidence="1" key="2">
    <citation type="submission" date="2024-04" db="UniProtKB">
        <authorList>
            <consortium name="Ensembl"/>
        </authorList>
    </citation>
    <scope>IDENTIFICATION</scope>
</reference>
<dbReference type="Ensembl" id="ENSGACT00000001335.1">
    <property type="protein sequence ID" value="ENSGACP00000001334.1"/>
    <property type="gene ID" value="ENSGACG00000001031.1"/>
</dbReference>
<name>G3N7Q1_GASAC</name>
<reference evidence="1" key="1">
    <citation type="submission" date="2006-01" db="EMBL/GenBank/DDBJ databases">
        <authorList>
            <person name="Lindblad-Toh K."/>
            <person name="Mauceli E."/>
            <person name="Grabherr M."/>
            <person name="Chang J.L."/>
            <person name="Lander E.S."/>
        </authorList>
    </citation>
    <scope>NUCLEOTIDE SEQUENCE [LARGE SCALE GENOMIC DNA]</scope>
</reference>
<protein>
    <submittedName>
        <fullName evidence="1">Uncharacterized protein</fullName>
    </submittedName>
</protein>
<evidence type="ECO:0000313" key="1">
    <source>
        <dbReference type="Ensembl" id="ENSGACP00000001334.1"/>
    </source>
</evidence>
<sequence>MEVVFREIELLHLSAPLHQLRDFLFQLSDESFSLFLCGFLLLFYGFEELLQASFNRLHQISEDLNTFCFLSACIFLTEVERVFDLLNLHSSLLDHLLDFSLCLLQLNLLFFIFI</sequence>
<organism evidence="1">
    <name type="scientific">Gasterosteus aculeatus</name>
    <name type="common">Three-spined stickleback</name>
    <dbReference type="NCBI Taxonomy" id="69293"/>
    <lineage>
        <taxon>Eukaryota</taxon>
        <taxon>Metazoa</taxon>
        <taxon>Chordata</taxon>
        <taxon>Craniata</taxon>
        <taxon>Vertebrata</taxon>
        <taxon>Euteleostomi</taxon>
        <taxon>Actinopterygii</taxon>
        <taxon>Neopterygii</taxon>
        <taxon>Teleostei</taxon>
        <taxon>Neoteleostei</taxon>
        <taxon>Acanthomorphata</taxon>
        <taxon>Eupercaria</taxon>
        <taxon>Perciformes</taxon>
        <taxon>Cottioidei</taxon>
        <taxon>Gasterosteales</taxon>
        <taxon>Gasterosteidae</taxon>
        <taxon>Gasterosteus</taxon>
    </lineage>
</organism>
<dbReference type="InParanoid" id="G3N7Q1"/>
<dbReference type="AlphaFoldDB" id="G3N7Q1"/>
<proteinExistence type="predicted"/>